<dbReference type="WBParaSite" id="MhA1_Contig368.frz3.gene1">
    <property type="protein sequence ID" value="MhA1_Contig368.frz3.gene1"/>
    <property type="gene ID" value="MhA1_Contig368.frz3.gene1"/>
</dbReference>
<evidence type="ECO:0000313" key="2">
    <source>
        <dbReference type="Proteomes" id="UP000095281"/>
    </source>
</evidence>
<evidence type="ECO:0000256" key="1">
    <source>
        <dbReference type="SAM" id="SignalP"/>
    </source>
</evidence>
<accession>A0A1I8BNG9</accession>
<dbReference type="AlphaFoldDB" id="A0A1I8BNG9"/>
<dbReference type="Proteomes" id="UP000095281">
    <property type="component" value="Unplaced"/>
</dbReference>
<keyword evidence="2" id="KW-1185">Reference proteome</keyword>
<name>A0A1I8BNG9_MELHA</name>
<reference evidence="3" key="1">
    <citation type="submission" date="2016-11" db="UniProtKB">
        <authorList>
            <consortium name="WormBaseParasite"/>
        </authorList>
    </citation>
    <scope>IDENTIFICATION</scope>
</reference>
<protein>
    <submittedName>
        <fullName evidence="3">Uncharacterized protein</fullName>
    </submittedName>
</protein>
<organism evidence="2 3">
    <name type="scientific">Meloidogyne hapla</name>
    <name type="common">Root-knot nematode worm</name>
    <dbReference type="NCBI Taxonomy" id="6305"/>
    <lineage>
        <taxon>Eukaryota</taxon>
        <taxon>Metazoa</taxon>
        <taxon>Ecdysozoa</taxon>
        <taxon>Nematoda</taxon>
        <taxon>Chromadorea</taxon>
        <taxon>Rhabditida</taxon>
        <taxon>Tylenchina</taxon>
        <taxon>Tylenchomorpha</taxon>
        <taxon>Tylenchoidea</taxon>
        <taxon>Meloidogynidae</taxon>
        <taxon>Meloidogyninae</taxon>
        <taxon>Meloidogyne</taxon>
    </lineage>
</organism>
<feature type="signal peptide" evidence="1">
    <location>
        <begin position="1"/>
        <end position="20"/>
    </location>
</feature>
<feature type="chain" id="PRO_5009316007" evidence="1">
    <location>
        <begin position="21"/>
        <end position="154"/>
    </location>
</feature>
<proteinExistence type="predicted"/>
<sequence length="154" mass="18070">MFRTIFSLLVILLYFSFENATKDKEYETAADNLKNYVKELKTTNNMLAKKLNSELAKIENMNPLALGFFVNFNKFENLKNFLDRKIEAERDNDNKTKLEVLNQSLNKLIELGFEEILKLRGICSVTIVFPFKEIEEHCIPFRQIVDKILKIDIL</sequence>
<evidence type="ECO:0000313" key="3">
    <source>
        <dbReference type="WBParaSite" id="MhA1_Contig368.frz3.gene1"/>
    </source>
</evidence>
<keyword evidence="1" id="KW-0732">Signal</keyword>